<evidence type="ECO:0000313" key="5">
    <source>
        <dbReference type="EMBL" id="KAK8772242.1"/>
    </source>
</evidence>
<feature type="domain" description="Vinculin-binding site-containing" evidence="3">
    <location>
        <begin position="233"/>
        <end position="347"/>
    </location>
</feature>
<comment type="subcellular location">
    <subcellularLocation>
        <location evidence="1">Cytoplasm</location>
    </subcellularLocation>
</comment>
<dbReference type="Proteomes" id="UP001321473">
    <property type="component" value="Unassembled WGS sequence"/>
</dbReference>
<dbReference type="GO" id="GO:0005178">
    <property type="term" value="F:integrin binding"/>
    <property type="evidence" value="ECO:0007669"/>
    <property type="project" value="TreeGrafter"/>
</dbReference>
<dbReference type="Pfam" id="PF21865">
    <property type="entry name" value="TLN1-like_RS"/>
    <property type="match status" value="1"/>
</dbReference>
<dbReference type="SUPFAM" id="SSF47220">
    <property type="entry name" value="alpha-catenin/vinculin-like"/>
    <property type="match status" value="2"/>
</dbReference>
<dbReference type="GO" id="GO:0098609">
    <property type="term" value="P:cell-cell adhesion"/>
    <property type="evidence" value="ECO:0007669"/>
    <property type="project" value="TreeGrafter"/>
</dbReference>
<dbReference type="GO" id="GO:0030036">
    <property type="term" value="P:actin cytoskeleton organization"/>
    <property type="evidence" value="ECO:0007669"/>
    <property type="project" value="TreeGrafter"/>
</dbReference>
<dbReference type="GO" id="GO:0005925">
    <property type="term" value="C:focal adhesion"/>
    <property type="evidence" value="ECO:0007669"/>
    <property type="project" value="TreeGrafter"/>
</dbReference>
<dbReference type="InterPro" id="IPR036723">
    <property type="entry name" value="Alpha-catenin/vinculin-like_sf"/>
</dbReference>
<organism evidence="5 6">
    <name type="scientific">Amblyomma americanum</name>
    <name type="common">Lone star tick</name>
    <dbReference type="NCBI Taxonomy" id="6943"/>
    <lineage>
        <taxon>Eukaryota</taxon>
        <taxon>Metazoa</taxon>
        <taxon>Ecdysozoa</taxon>
        <taxon>Arthropoda</taxon>
        <taxon>Chelicerata</taxon>
        <taxon>Arachnida</taxon>
        <taxon>Acari</taxon>
        <taxon>Parasitiformes</taxon>
        <taxon>Ixodida</taxon>
        <taxon>Ixodoidea</taxon>
        <taxon>Ixodidae</taxon>
        <taxon>Amblyomminae</taxon>
        <taxon>Amblyomma</taxon>
    </lineage>
</organism>
<evidence type="ECO:0000259" key="4">
    <source>
        <dbReference type="Pfam" id="PF21865"/>
    </source>
</evidence>
<name>A0AAQ4EC99_AMBAM</name>
<dbReference type="InterPro" id="IPR015009">
    <property type="entry name" value="Vinculin-bd_dom"/>
</dbReference>
<evidence type="ECO:0008006" key="7">
    <source>
        <dbReference type="Google" id="ProtNLM"/>
    </source>
</evidence>
<proteinExistence type="predicted"/>
<comment type="caution">
    <text evidence="5">The sequence shown here is derived from an EMBL/GenBank/DDBJ whole genome shotgun (WGS) entry which is preliminary data.</text>
</comment>
<dbReference type="GO" id="GO:0005886">
    <property type="term" value="C:plasma membrane"/>
    <property type="evidence" value="ECO:0007669"/>
    <property type="project" value="TreeGrafter"/>
</dbReference>
<dbReference type="CDD" id="cd12150">
    <property type="entry name" value="talin-RS"/>
    <property type="match status" value="1"/>
</dbReference>
<evidence type="ECO:0000313" key="6">
    <source>
        <dbReference type="Proteomes" id="UP001321473"/>
    </source>
</evidence>
<accession>A0AAQ4EC99</accession>
<dbReference type="GO" id="GO:0005737">
    <property type="term" value="C:cytoplasm"/>
    <property type="evidence" value="ECO:0007669"/>
    <property type="project" value="UniProtKB-SubCell"/>
</dbReference>
<protein>
    <recommendedName>
        <fullName evidence="7">Talin</fullName>
    </recommendedName>
</protein>
<dbReference type="Gene3D" id="1.20.120.230">
    <property type="entry name" value="Alpha-catenin/vinculin-like"/>
    <property type="match status" value="1"/>
</dbReference>
<sequence>MAHEYFKTSTGRFFGVLKDNGDEAPGQKECDEAIDKLNAAIRELDCASLNILSQAATHQADSSLLKTYQEQMETSASEILDVIEPLRYAAKGEAEKLGHTVSQAVGYLGPLVQNAIAGASHTLHSKQQMALLDQTKTVAEGMLQLVYAAKQAAGNPKAVHAHGDVDEAADNARDALQELLRTLESAATEAGVVTGLVESVSKAMYRLEERSVITIGGLRTSGSYGLEVQPELSYVDYQTRMVRSAKEVARVAQDMVAHAGHDPSRLTPLAADLSHHYASLAGDARGAMAASTSVEVPGRIRAGVQDLGKACISLTKSAGACQSCPGDIYTQRELAENARFVSEKVPALFPTASPEMWLLSACHIGSCAW</sequence>
<dbReference type="InterPro" id="IPR054060">
    <property type="entry name" value="TLN1-like_RS"/>
</dbReference>
<dbReference type="Gene3D" id="1.20.1420.10">
    <property type="entry name" value="Talin, central domain"/>
    <property type="match status" value="1"/>
</dbReference>
<keyword evidence="6" id="KW-1185">Reference proteome</keyword>
<evidence type="ECO:0000256" key="1">
    <source>
        <dbReference type="ARBA" id="ARBA00004496"/>
    </source>
</evidence>
<dbReference type="PANTHER" id="PTHR19981">
    <property type="entry name" value="TALIN"/>
    <property type="match status" value="1"/>
</dbReference>
<dbReference type="GO" id="GO:0051015">
    <property type="term" value="F:actin filament binding"/>
    <property type="evidence" value="ECO:0007669"/>
    <property type="project" value="InterPro"/>
</dbReference>
<keyword evidence="2" id="KW-0963">Cytoplasm</keyword>
<dbReference type="Pfam" id="PF08913">
    <property type="entry name" value="VBS"/>
    <property type="match status" value="1"/>
</dbReference>
<dbReference type="InterPro" id="IPR037438">
    <property type="entry name" value="Talin1/2-RS"/>
</dbReference>
<evidence type="ECO:0000259" key="3">
    <source>
        <dbReference type="Pfam" id="PF08913"/>
    </source>
</evidence>
<feature type="domain" description="Talin 1-like rod-segment" evidence="4">
    <location>
        <begin position="26"/>
        <end position="191"/>
    </location>
</feature>
<evidence type="ECO:0000256" key="2">
    <source>
        <dbReference type="ARBA" id="ARBA00022490"/>
    </source>
</evidence>
<dbReference type="PANTHER" id="PTHR19981:SF1">
    <property type="entry name" value="RHEA, ISOFORM B"/>
    <property type="match status" value="1"/>
</dbReference>
<dbReference type="AlphaFoldDB" id="A0AAQ4EC99"/>
<gene>
    <name evidence="5" type="ORF">V5799_024516</name>
</gene>
<reference evidence="5 6" key="1">
    <citation type="journal article" date="2023" name="Arcadia Sci">
        <title>De novo assembly of a long-read Amblyomma americanum tick genome.</title>
        <authorList>
            <person name="Chou S."/>
            <person name="Poskanzer K.E."/>
            <person name="Rollins M."/>
            <person name="Thuy-Boun P.S."/>
        </authorList>
    </citation>
    <scope>NUCLEOTIDE SEQUENCE [LARGE SCALE GENOMIC DNA]</scope>
    <source>
        <strain evidence="5">F_SG_1</strain>
        <tissue evidence="5">Salivary glands</tissue>
    </source>
</reference>
<dbReference type="EMBL" id="JARKHS020018626">
    <property type="protein sequence ID" value="KAK8772242.1"/>
    <property type="molecule type" value="Genomic_DNA"/>
</dbReference>